<accession>A0A8S5URZ7</accession>
<reference evidence="2" key="1">
    <citation type="journal article" date="2021" name="Proc. Natl. Acad. Sci. U.S.A.">
        <title>A Catalog of Tens of Thousands of Viruses from Human Metagenomes Reveals Hidden Associations with Chronic Diseases.</title>
        <authorList>
            <person name="Tisza M.J."/>
            <person name="Buck C.B."/>
        </authorList>
    </citation>
    <scope>NUCLEOTIDE SEQUENCE</scope>
    <source>
        <strain evidence="2">Ctksc2</strain>
    </source>
</reference>
<keyword evidence="1" id="KW-0472">Membrane</keyword>
<keyword evidence="1" id="KW-1133">Transmembrane helix</keyword>
<evidence type="ECO:0000313" key="2">
    <source>
        <dbReference type="EMBL" id="DAF97178.1"/>
    </source>
</evidence>
<feature type="transmembrane region" description="Helical" evidence="1">
    <location>
        <begin position="100"/>
        <end position="116"/>
    </location>
</feature>
<proteinExistence type="predicted"/>
<evidence type="ECO:0000256" key="1">
    <source>
        <dbReference type="SAM" id="Phobius"/>
    </source>
</evidence>
<dbReference type="EMBL" id="BK016127">
    <property type="protein sequence ID" value="DAF97178.1"/>
    <property type="molecule type" value="Genomic_DNA"/>
</dbReference>
<protein>
    <submittedName>
        <fullName evidence="2">Uncharacterized protein</fullName>
    </submittedName>
</protein>
<feature type="transmembrane region" description="Helical" evidence="1">
    <location>
        <begin position="42"/>
        <end position="61"/>
    </location>
</feature>
<feature type="transmembrane region" description="Helical" evidence="1">
    <location>
        <begin position="16"/>
        <end position="36"/>
    </location>
</feature>
<sequence>MGLGRRIWGTLHEPRIVTALMVITYGVVAAAMALILTSPRVQPWDVTLGCAVTILGCLLGAPSAWRGWWGVEGPAAALTALGLLAVAVEDTLRALTTDRWPGWPLLIIIALLLMIAQRMARTWGRAWEPGREPDTPLRRAQIGVTVAKAREADAAARAAERGETGCEQPT</sequence>
<name>A0A8S5URZ7_9CAUD</name>
<organism evidence="2">
    <name type="scientific">Siphoviridae sp. ctksc2</name>
    <dbReference type="NCBI Taxonomy" id="2825645"/>
    <lineage>
        <taxon>Viruses</taxon>
        <taxon>Duplodnaviria</taxon>
        <taxon>Heunggongvirae</taxon>
        <taxon>Uroviricota</taxon>
        <taxon>Caudoviricetes</taxon>
    </lineage>
</organism>
<keyword evidence="1" id="KW-0812">Transmembrane</keyword>